<dbReference type="Proteomes" id="UP000001744">
    <property type="component" value="Unassembled WGS sequence"/>
</dbReference>
<name>B6JXN7_SCHJY</name>
<feature type="domain" description="Ubiquitin-like" evidence="2">
    <location>
        <begin position="378"/>
        <end position="449"/>
    </location>
</feature>
<dbReference type="InterPro" id="IPR000626">
    <property type="entry name" value="Ubiquitin-like_dom"/>
</dbReference>
<dbReference type="InterPro" id="IPR018247">
    <property type="entry name" value="EF_Hand_1_Ca_BS"/>
</dbReference>
<dbReference type="VEuPathDB" id="FungiDB:SJAG_00177"/>
<dbReference type="Gene3D" id="3.10.20.90">
    <property type="entry name" value="Phosphatidylinositol 3-kinase Catalytic Subunit, Chain A, domain 1"/>
    <property type="match status" value="2"/>
</dbReference>
<dbReference type="OMA" id="WDFGTPK"/>
<sequence>MSLEEDDDVAFFTKPIKKPALSFHALSDLSGSDTLDDEDDDDDVDFFRSGSRHRLRKAKTDPKGSGEKEVLKRKGTFKDGPKEKSPTGAIKTVQSSAARVETGTAASTSIVIDESDEDEDQALDSKEVEEIVHIDEQKPSSPYGPSLAATTAAAPTTTSLVSFLTEEDEEFERRLLEVERHVEEFQQTAVAGTGLGTVGTEGAIPAPNSESLQTSRESSIGLAAPATSFATSLTNGNDTSVVSSISSIDGSSATPAVLLQLAVIGQRVAESKTDLPKDWDKPLIFKIKSNQEFRRLKLVYCQRKNIPEVVLTFQGKRLWDFGTPKGAGMLKVDTRLVIHAYEVNDYKLVCTNRILQDTKLLHSDHSDSEDDGEPAKLLHLLLRSKSNPDIRISMPPNVTVDTLIKEYCKQANIPYKTSIRLEFEGDWLDPKDNIQDLDLEDDDQLNVIL</sequence>
<dbReference type="AlphaFoldDB" id="B6JXN7"/>
<organism evidence="3 5">
    <name type="scientific">Schizosaccharomyces japonicus (strain yFS275 / FY16936)</name>
    <name type="common">Fission yeast</name>
    <dbReference type="NCBI Taxonomy" id="402676"/>
    <lineage>
        <taxon>Eukaryota</taxon>
        <taxon>Fungi</taxon>
        <taxon>Dikarya</taxon>
        <taxon>Ascomycota</taxon>
        <taxon>Taphrinomycotina</taxon>
        <taxon>Schizosaccharomycetes</taxon>
        <taxon>Schizosaccharomycetales</taxon>
        <taxon>Schizosaccharomycetaceae</taxon>
        <taxon>Schizosaccharomyces</taxon>
    </lineage>
</organism>
<evidence type="ECO:0000259" key="2">
    <source>
        <dbReference type="PROSITE" id="PS50053"/>
    </source>
</evidence>
<dbReference type="HOGENOM" id="CLU_685422_0_0_1"/>
<dbReference type="PROSITE" id="PS50053">
    <property type="entry name" value="UBIQUITIN_2"/>
    <property type="match status" value="1"/>
</dbReference>
<dbReference type="eggNOG" id="ENOG502SBJ2">
    <property type="taxonomic scope" value="Eukaryota"/>
</dbReference>
<protein>
    <submittedName>
        <fullName evidence="3">DNA repair protein Rad60</fullName>
    </submittedName>
</protein>
<evidence type="ECO:0000313" key="3">
    <source>
        <dbReference type="EMBL" id="EEB05181.1"/>
    </source>
</evidence>
<feature type="region of interest" description="Disordered" evidence="1">
    <location>
        <begin position="28"/>
        <end position="108"/>
    </location>
</feature>
<reference evidence="3 5" key="1">
    <citation type="journal article" date="2011" name="Science">
        <title>Comparative functional genomics of the fission yeasts.</title>
        <authorList>
            <person name="Rhind N."/>
            <person name="Chen Z."/>
            <person name="Yassour M."/>
            <person name="Thompson D.A."/>
            <person name="Haas B.J."/>
            <person name="Habib N."/>
            <person name="Wapinski I."/>
            <person name="Roy S."/>
            <person name="Lin M.F."/>
            <person name="Heiman D.I."/>
            <person name="Young S.K."/>
            <person name="Furuya K."/>
            <person name="Guo Y."/>
            <person name="Pidoux A."/>
            <person name="Chen H.M."/>
            <person name="Robbertse B."/>
            <person name="Goldberg J.M."/>
            <person name="Aoki K."/>
            <person name="Bayne E.H."/>
            <person name="Berlin A.M."/>
            <person name="Desjardins C.A."/>
            <person name="Dobbs E."/>
            <person name="Dukaj L."/>
            <person name="Fan L."/>
            <person name="FitzGerald M.G."/>
            <person name="French C."/>
            <person name="Gujja S."/>
            <person name="Hansen K."/>
            <person name="Keifenheim D."/>
            <person name="Levin J.Z."/>
            <person name="Mosher R.A."/>
            <person name="Mueller C.A."/>
            <person name="Pfiffner J."/>
            <person name="Priest M."/>
            <person name="Russ C."/>
            <person name="Smialowska A."/>
            <person name="Swoboda P."/>
            <person name="Sykes S.M."/>
            <person name="Vaughn M."/>
            <person name="Vengrova S."/>
            <person name="Yoder R."/>
            <person name="Zeng Q."/>
            <person name="Allshire R."/>
            <person name="Baulcombe D."/>
            <person name="Birren B.W."/>
            <person name="Brown W."/>
            <person name="Ekwall K."/>
            <person name="Kellis M."/>
            <person name="Leatherwood J."/>
            <person name="Levin H."/>
            <person name="Margalit H."/>
            <person name="Martienssen R."/>
            <person name="Nieduszynski C.A."/>
            <person name="Spatafora J.W."/>
            <person name="Friedman N."/>
            <person name="Dalgaard J.Z."/>
            <person name="Baumann P."/>
            <person name="Niki H."/>
            <person name="Regev A."/>
            <person name="Nusbaum C."/>
        </authorList>
    </citation>
    <scope>NUCLEOTIDE SEQUENCE [LARGE SCALE GENOMIC DNA]</scope>
    <source>
        <strain evidence="5">yFS275 / FY16936</strain>
    </source>
</reference>
<dbReference type="SUPFAM" id="SSF54236">
    <property type="entry name" value="Ubiquitin-like"/>
    <property type="match status" value="2"/>
</dbReference>
<dbReference type="PROSITE" id="PS00018">
    <property type="entry name" value="EF_HAND_1"/>
    <property type="match status" value="1"/>
</dbReference>
<dbReference type="GeneID" id="7049742"/>
<evidence type="ECO:0000313" key="5">
    <source>
        <dbReference type="Proteomes" id="UP000001744"/>
    </source>
</evidence>
<dbReference type="OrthoDB" id="3365399at2759"/>
<dbReference type="Pfam" id="PF11976">
    <property type="entry name" value="Rad60-SLD"/>
    <property type="match status" value="2"/>
</dbReference>
<dbReference type="PANTHER" id="PTHR10562">
    <property type="entry name" value="SMALL UBIQUITIN-RELATED MODIFIER"/>
    <property type="match status" value="1"/>
</dbReference>
<evidence type="ECO:0000313" key="4">
    <source>
        <dbReference type="JaponicusDB" id="SJAG_00177"/>
    </source>
</evidence>
<accession>B6JXN7</accession>
<dbReference type="CDD" id="cd01763">
    <property type="entry name" value="Ubl_SUMO_like"/>
    <property type="match status" value="1"/>
</dbReference>
<evidence type="ECO:0000256" key="1">
    <source>
        <dbReference type="SAM" id="MobiDB-lite"/>
    </source>
</evidence>
<feature type="compositionally biased region" description="Basic and acidic residues" evidence="1">
    <location>
        <begin position="58"/>
        <end position="85"/>
    </location>
</feature>
<dbReference type="EMBL" id="KE651166">
    <property type="protein sequence ID" value="EEB05181.1"/>
    <property type="molecule type" value="Genomic_DNA"/>
</dbReference>
<proteinExistence type="predicted"/>
<dbReference type="RefSeq" id="XP_002171474.1">
    <property type="nucleotide sequence ID" value="XM_002171438.2"/>
</dbReference>
<dbReference type="STRING" id="402676.B6JXN7"/>
<keyword evidence="5" id="KW-1185">Reference proteome</keyword>
<dbReference type="InterPro" id="IPR029071">
    <property type="entry name" value="Ubiquitin-like_domsf"/>
</dbReference>
<dbReference type="InterPro" id="IPR022617">
    <property type="entry name" value="Rad60/SUMO-like_dom"/>
</dbReference>
<feature type="compositionally biased region" description="Acidic residues" evidence="1">
    <location>
        <begin position="34"/>
        <end position="44"/>
    </location>
</feature>
<dbReference type="JaponicusDB" id="SJAG_00177">
    <property type="gene designation" value="rad60"/>
</dbReference>
<gene>
    <name evidence="4" type="primary">rad60</name>
    <name evidence="3" type="ORF">SJAG_00177</name>
</gene>